<dbReference type="GO" id="GO:0003676">
    <property type="term" value="F:nucleic acid binding"/>
    <property type="evidence" value="ECO:0007669"/>
    <property type="project" value="InterPro"/>
</dbReference>
<dbReference type="Gene3D" id="3.10.20.370">
    <property type="match status" value="1"/>
</dbReference>
<name>A0A699H273_TANCI</name>
<dbReference type="InterPro" id="IPR050951">
    <property type="entry name" value="Retrovirus_Pol_polyprotein"/>
</dbReference>
<gene>
    <name evidence="10" type="ORF">Tci_287130</name>
</gene>
<dbReference type="Gene3D" id="3.30.70.270">
    <property type="match status" value="1"/>
</dbReference>
<evidence type="ECO:0000256" key="8">
    <source>
        <dbReference type="SAM" id="MobiDB-lite"/>
    </source>
</evidence>
<keyword evidence="1" id="KW-0808">Transferase</keyword>
<dbReference type="CDD" id="cd01647">
    <property type="entry name" value="RT_LTR"/>
    <property type="match status" value="1"/>
</dbReference>
<dbReference type="PANTHER" id="PTHR37984:SF5">
    <property type="entry name" value="PROTEIN NYNRIN-LIKE"/>
    <property type="match status" value="1"/>
</dbReference>
<keyword evidence="3" id="KW-0540">Nuclease</keyword>
<dbReference type="PROSITE" id="PS50994">
    <property type="entry name" value="INTEGRASE"/>
    <property type="match status" value="1"/>
</dbReference>
<dbReference type="GO" id="GO:0003964">
    <property type="term" value="F:RNA-directed DNA polymerase activity"/>
    <property type="evidence" value="ECO:0007669"/>
    <property type="project" value="UniProtKB-KW"/>
</dbReference>
<evidence type="ECO:0000256" key="4">
    <source>
        <dbReference type="ARBA" id="ARBA00022759"/>
    </source>
</evidence>
<dbReference type="InterPro" id="IPR000477">
    <property type="entry name" value="RT_dom"/>
</dbReference>
<sequence>MRTRSSSNRVVESSTISRRRNKRSQKQVSPTIVEIPVVMMADNRTMKEMIQAPTEGYGDAIVVPDILAENFEIKTGSLSLIQANQFHGFKSNNPHDHIRSHRLLSIGMCRTMLLSLCSSHIHSRGLLKFGMKRTTSVNLDMGGSQLHQIDTFYNGLNGHEKDSLYAAAGGNLLSKTPRDALTIIENKSKVHYSRNKPVASKVSTTSSGSSSSTDARSDKLTYAISNLVETFNKKKTTPATVKAVEETCVICGGAYPYYDCIATNRNTLSACAATAPNNQVQNKFLNEFAHYKKTNEDNMRIMRNQMNNMKTEFQSTLRSENNKIDQNQNEIKNMLACLMNNPSGSGPLPSNTIANLRGDLKAITTQSGVSYDRPPIPPPFSSLPKVVERVPEVTRDTVQPSTETIQPSVDQTQDPINEPIFAPKPKPTIPYSLRANKQKLRPYQTQDPINEPIVEIFRNLQFNLSFADALLRMPKFILMLKTFLRTGRALIDVYGEELTLRVDDEAITFKVGQTSKYFYNDAESINQINVIDVACEEYVQKVLGFLENPKSGNPTPTSEPIISSSSPLFTPFEGSDFILEEIETFLRTPDELPNLDDDYYDTKGDILYLEKLLNEDPSLNLPLVMNEDLKQVDATMTKPSIKEPPELELKELPFNWNMRGFLGYFQIPIDQQDQEKTTFTCPYGTFAYRRMPFGLCNAPGTFQRCMMAIFHDMIEETMEEVIILGHKISKSGIEVDRAKVAVIAKLPHPTSVKENETPFNFSKECIEAFNILKEKLTEAQILVALDWDLPFESMCDASDYAVGAVLGQRKTKHSQPIHYVSKTMTDAQANYTTTEKELLAIVYAFEKFRPYLVLSKTIVFTDQSALKYLLAKQDAKPRLLKWILLHQEFDVIIRDKKGAKNLAADHLSRLENPHQDELEKKEITETFPLETLGMISFCGDYSTSWFADIANYHAENFIVKGMSSQQKKKFFKDKPLISSWLAIMETPGDNMVPTPLKVFDSSFYWPTIYRDAHDLVTRCDACQRQGKISQRDEMPQNAIQALPTKDARVIKFLKSLFARFGTPRAIISDRATHFFNDQFAKVMLKYGVTYQLSTTYHPQTSRNLEVLNRGLKRILERIVVENRASWSDKLDDALWAFRTAFKTPIGCTHYKFSWESSKPVGLDRLSLLKFSLMEPSSYLKSTDPTLRIVPDIEASRARGFVLRSLELQSLAYKNPIS</sequence>
<dbReference type="InterPro" id="IPR043128">
    <property type="entry name" value="Rev_trsase/Diguanyl_cyclase"/>
</dbReference>
<protein>
    <submittedName>
        <fullName evidence="10">Reverse transcriptase domain-containing protein</fullName>
    </submittedName>
</protein>
<dbReference type="InterPro" id="IPR041373">
    <property type="entry name" value="RT_RNaseH"/>
</dbReference>
<dbReference type="CDD" id="cd09274">
    <property type="entry name" value="RNase_HI_RT_Ty3"/>
    <property type="match status" value="1"/>
</dbReference>
<dbReference type="GO" id="GO:0004519">
    <property type="term" value="F:endonuclease activity"/>
    <property type="evidence" value="ECO:0007669"/>
    <property type="project" value="UniProtKB-KW"/>
</dbReference>
<evidence type="ECO:0000313" key="10">
    <source>
        <dbReference type="EMBL" id="GEX15155.1"/>
    </source>
</evidence>
<feature type="coiled-coil region" evidence="7">
    <location>
        <begin position="292"/>
        <end position="330"/>
    </location>
</feature>
<evidence type="ECO:0000256" key="2">
    <source>
        <dbReference type="ARBA" id="ARBA00022695"/>
    </source>
</evidence>
<keyword evidence="4" id="KW-0255">Endonuclease</keyword>
<evidence type="ECO:0000256" key="5">
    <source>
        <dbReference type="ARBA" id="ARBA00022801"/>
    </source>
</evidence>
<dbReference type="InterPro" id="IPR001584">
    <property type="entry name" value="Integrase_cat-core"/>
</dbReference>
<dbReference type="Pfam" id="PF17917">
    <property type="entry name" value="RT_RNaseH"/>
    <property type="match status" value="1"/>
</dbReference>
<feature type="compositionally biased region" description="Polar residues" evidence="8">
    <location>
        <begin position="1"/>
        <end position="16"/>
    </location>
</feature>
<evidence type="ECO:0000256" key="7">
    <source>
        <dbReference type="SAM" id="Coils"/>
    </source>
</evidence>
<feature type="region of interest" description="Disordered" evidence="8">
    <location>
        <begin position="1"/>
        <end position="29"/>
    </location>
</feature>
<dbReference type="SUPFAM" id="SSF56672">
    <property type="entry name" value="DNA/RNA polymerases"/>
    <property type="match status" value="1"/>
</dbReference>
<dbReference type="Pfam" id="PF00078">
    <property type="entry name" value="RVT_1"/>
    <property type="match status" value="1"/>
</dbReference>
<dbReference type="Gene3D" id="3.30.420.10">
    <property type="entry name" value="Ribonuclease H-like superfamily/Ribonuclease H"/>
    <property type="match status" value="1"/>
</dbReference>
<dbReference type="InterPro" id="IPR043502">
    <property type="entry name" value="DNA/RNA_pol_sf"/>
</dbReference>
<comment type="caution">
    <text evidence="10">The sequence shown here is derived from an EMBL/GenBank/DDBJ whole genome shotgun (WGS) entry which is preliminary data.</text>
</comment>
<keyword evidence="5" id="KW-0378">Hydrolase</keyword>
<evidence type="ECO:0000256" key="3">
    <source>
        <dbReference type="ARBA" id="ARBA00022722"/>
    </source>
</evidence>
<feature type="compositionally biased region" description="Low complexity" evidence="8">
    <location>
        <begin position="203"/>
        <end position="213"/>
    </location>
</feature>
<dbReference type="InterPro" id="IPR036397">
    <property type="entry name" value="RNaseH_sf"/>
</dbReference>
<feature type="region of interest" description="Disordered" evidence="8">
    <location>
        <begin position="395"/>
        <end position="423"/>
    </location>
</feature>
<dbReference type="GO" id="GO:0016787">
    <property type="term" value="F:hydrolase activity"/>
    <property type="evidence" value="ECO:0007669"/>
    <property type="project" value="UniProtKB-KW"/>
</dbReference>
<dbReference type="SUPFAM" id="SSF53098">
    <property type="entry name" value="Ribonuclease H-like"/>
    <property type="match status" value="1"/>
</dbReference>
<evidence type="ECO:0000256" key="1">
    <source>
        <dbReference type="ARBA" id="ARBA00022679"/>
    </source>
</evidence>
<keyword evidence="7" id="KW-0175">Coiled coil</keyword>
<keyword evidence="6 10" id="KW-0695">RNA-directed DNA polymerase</keyword>
<feature type="compositionally biased region" description="Polar residues" evidence="8">
    <location>
        <begin position="396"/>
        <end position="415"/>
    </location>
</feature>
<evidence type="ECO:0000256" key="6">
    <source>
        <dbReference type="ARBA" id="ARBA00022918"/>
    </source>
</evidence>
<dbReference type="Gene3D" id="3.10.10.10">
    <property type="entry name" value="HIV Type 1 Reverse Transcriptase, subunit A, domain 1"/>
    <property type="match status" value="1"/>
</dbReference>
<accession>A0A699H273</accession>
<reference evidence="10" key="1">
    <citation type="journal article" date="2019" name="Sci. Rep.">
        <title>Draft genome of Tanacetum cinerariifolium, the natural source of mosquito coil.</title>
        <authorList>
            <person name="Yamashiro T."/>
            <person name="Shiraishi A."/>
            <person name="Satake H."/>
            <person name="Nakayama K."/>
        </authorList>
    </citation>
    <scope>NUCLEOTIDE SEQUENCE</scope>
</reference>
<dbReference type="PANTHER" id="PTHR37984">
    <property type="entry name" value="PROTEIN CBG26694"/>
    <property type="match status" value="1"/>
</dbReference>
<dbReference type="GO" id="GO:0015074">
    <property type="term" value="P:DNA integration"/>
    <property type="evidence" value="ECO:0007669"/>
    <property type="project" value="InterPro"/>
</dbReference>
<feature type="region of interest" description="Disordered" evidence="8">
    <location>
        <begin position="194"/>
        <end position="215"/>
    </location>
</feature>
<dbReference type="AlphaFoldDB" id="A0A699H273"/>
<evidence type="ECO:0000259" key="9">
    <source>
        <dbReference type="PROSITE" id="PS50994"/>
    </source>
</evidence>
<dbReference type="EMBL" id="BKCJ010092236">
    <property type="protein sequence ID" value="GEX15155.1"/>
    <property type="molecule type" value="Genomic_DNA"/>
</dbReference>
<organism evidence="10">
    <name type="scientific">Tanacetum cinerariifolium</name>
    <name type="common">Dalmatian daisy</name>
    <name type="synonym">Chrysanthemum cinerariifolium</name>
    <dbReference type="NCBI Taxonomy" id="118510"/>
    <lineage>
        <taxon>Eukaryota</taxon>
        <taxon>Viridiplantae</taxon>
        <taxon>Streptophyta</taxon>
        <taxon>Embryophyta</taxon>
        <taxon>Tracheophyta</taxon>
        <taxon>Spermatophyta</taxon>
        <taxon>Magnoliopsida</taxon>
        <taxon>eudicotyledons</taxon>
        <taxon>Gunneridae</taxon>
        <taxon>Pentapetalae</taxon>
        <taxon>asterids</taxon>
        <taxon>campanulids</taxon>
        <taxon>Asterales</taxon>
        <taxon>Asteraceae</taxon>
        <taxon>Asteroideae</taxon>
        <taxon>Anthemideae</taxon>
        <taxon>Anthemidinae</taxon>
        <taxon>Tanacetum</taxon>
    </lineage>
</organism>
<feature type="domain" description="Integrase catalytic" evidence="9">
    <location>
        <begin position="989"/>
        <end position="1165"/>
    </location>
</feature>
<dbReference type="InterPro" id="IPR012337">
    <property type="entry name" value="RNaseH-like_sf"/>
</dbReference>
<proteinExistence type="predicted"/>
<keyword evidence="2" id="KW-0548">Nucleotidyltransferase</keyword>
<dbReference type="FunFam" id="3.10.20.370:FF:000001">
    <property type="entry name" value="Retrovirus-related Pol polyprotein from transposon 17.6-like protein"/>
    <property type="match status" value="1"/>
</dbReference>